<dbReference type="AlphaFoldDB" id="A0A9W9XBN2"/>
<dbReference type="EMBL" id="JAPWDO010000001">
    <property type="protein sequence ID" value="KAJ5487586.1"/>
    <property type="molecule type" value="Genomic_DNA"/>
</dbReference>
<protein>
    <recommendedName>
        <fullName evidence="11">Histone acetyltransferase GCN5</fullName>
    </recommendedName>
</protein>
<dbReference type="Proteomes" id="UP001147760">
    <property type="component" value="Unassembled WGS sequence"/>
</dbReference>
<accession>A0A9W9XBN2</accession>
<evidence type="ECO:0000259" key="7">
    <source>
        <dbReference type="PROSITE" id="PS50014"/>
    </source>
</evidence>
<keyword evidence="5" id="KW-0539">Nucleus</keyword>
<dbReference type="Pfam" id="PF00583">
    <property type="entry name" value="Acetyltransf_1"/>
    <property type="match status" value="1"/>
</dbReference>
<dbReference type="SUPFAM" id="SSF47370">
    <property type="entry name" value="Bromodomain"/>
    <property type="match status" value="1"/>
</dbReference>
<keyword evidence="3 6" id="KW-0103">Bromodomain</keyword>
<evidence type="ECO:0000313" key="10">
    <source>
        <dbReference type="Proteomes" id="UP001147760"/>
    </source>
</evidence>
<keyword evidence="10" id="KW-1185">Reference proteome</keyword>
<dbReference type="CDD" id="cd04301">
    <property type="entry name" value="NAT_SF"/>
    <property type="match status" value="1"/>
</dbReference>
<comment type="similarity">
    <text evidence="2">Belongs to the acetyltransferase family. GCN5 subfamily.</text>
</comment>
<feature type="domain" description="Bromo" evidence="7">
    <location>
        <begin position="299"/>
        <end position="367"/>
    </location>
</feature>
<proteinExistence type="inferred from homology"/>
<dbReference type="SMART" id="SM00297">
    <property type="entry name" value="BROMO"/>
    <property type="match status" value="1"/>
</dbReference>
<dbReference type="PANTHER" id="PTHR45750:SF3">
    <property type="entry name" value="HISTONE ACETYLTRANSFERASE"/>
    <property type="match status" value="1"/>
</dbReference>
<evidence type="ECO:0008006" key="11">
    <source>
        <dbReference type="Google" id="ProtNLM"/>
    </source>
</evidence>
<dbReference type="InterPro" id="IPR001487">
    <property type="entry name" value="Bromodomain"/>
</dbReference>
<evidence type="ECO:0000256" key="1">
    <source>
        <dbReference type="ARBA" id="ARBA00004123"/>
    </source>
</evidence>
<evidence type="ECO:0000256" key="2">
    <source>
        <dbReference type="ARBA" id="ARBA00008607"/>
    </source>
</evidence>
<dbReference type="InterPro" id="IPR016181">
    <property type="entry name" value="Acyl_CoA_acyltransferase"/>
</dbReference>
<keyword evidence="4" id="KW-0010">Activator</keyword>
<evidence type="ECO:0000259" key="8">
    <source>
        <dbReference type="PROSITE" id="PS51186"/>
    </source>
</evidence>
<dbReference type="GO" id="GO:0000123">
    <property type="term" value="C:histone acetyltransferase complex"/>
    <property type="evidence" value="ECO:0007669"/>
    <property type="project" value="TreeGrafter"/>
</dbReference>
<evidence type="ECO:0000256" key="4">
    <source>
        <dbReference type="ARBA" id="ARBA00023159"/>
    </source>
</evidence>
<evidence type="ECO:0000256" key="5">
    <source>
        <dbReference type="ARBA" id="ARBA00023242"/>
    </source>
</evidence>
<dbReference type="PRINTS" id="PR00503">
    <property type="entry name" value="BROMODOMAIN"/>
</dbReference>
<gene>
    <name evidence="9" type="ORF">N7530_001886</name>
</gene>
<dbReference type="InterPro" id="IPR036427">
    <property type="entry name" value="Bromodomain-like_sf"/>
</dbReference>
<dbReference type="GO" id="GO:0045944">
    <property type="term" value="P:positive regulation of transcription by RNA polymerase II"/>
    <property type="evidence" value="ECO:0007669"/>
    <property type="project" value="TreeGrafter"/>
</dbReference>
<dbReference type="CDD" id="cd05509">
    <property type="entry name" value="Bromo_gcn5_like"/>
    <property type="match status" value="1"/>
</dbReference>
<dbReference type="Gene3D" id="3.40.630.30">
    <property type="match status" value="1"/>
</dbReference>
<dbReference type="Pfam" id="PF00439">
    <property type="entry name" value="Bromodomain"/>
    <property type="match status" value="1"/>
</dbReference>
<reference evidence="9" key="1">
    <citation type="submission" date="2022-12" db="EMBL/GenBank/DDBJ databases">
        <authorList>
            <person name="Petersen C."/>
        </authorList>
    </citation>
    <scope>NUCLEOTIDE SEQUENCE</scope>
    <source>
        <strain evidence="9">IBT 17660</strain>
    </source>
</reference>
<dbReference type="GO" id="GO:0010484">
    <property type="term" value="F:histone H3 acetyltransferase activity"/>
    <property type="evidence" value="ECO:0007669"/>
    <property type="project" value="TreeGrafter"/>
</dbReference>
<comment type="caution">
    <text evidence="9">The sequence shown here is derived from an EMBL/GenBank/DDBJ whole genome shotgun (WGS) entry which is preliminary data.</text>
</comment>
<dbReference type="SUPFAM" id="SSF55729">
    <property type="entry name" value="Acyl-CoA N-acyltransferases (Nat)"/>
    <property type="match status" value="1"/>
</dbReference>
<evidence type="ECO:0000256" key="6">
    <source>
        <dbReference type="PROSITE-ProRule" id="PRU00035"/>
    </source>
</evidence>
<dbReference type="Gene3D" id="1.20.920.10">
    <property type="entry name" value="Bromodomain-like"/>
    <property type="match status" value="1"/>
</dbReference>
<evidence type="ECO:0000256" key="3">
    <source>
        <dbReference type="ARBA" id="ARBA00023117"/>
    </source>
</evidence>
<name>A0A9W9XBN2_9EURO</name>
<feature type="domain" description="N-acetyltransferase" evidence="8">
    <location>
        <begin position="70"/>
        <end position="225"/>
    </location>
</feature>
<evidence type="ECO:0000313" key="9">
    <source>
        <dbReference type="EMBL" id="KAJ5487586.1"/>
    </source>
</evidence>
<dbReference type="InterPro" id="IPR037800">
    <property type="entry name" value="GCN5"/>
</dbReference>
<organism evidence="9 10">
    <name type="scientific">Penicillium desertorum</name>
    <dbReference type="NCBI Taxonomy" id="1303715"/>
    <lineage>
        <taxon>Eukaryota</taxon>
        <taxon>Fungi</taxon>
        <taxon>Dikarya</taxon>
        <taxon>Ascomycota</taxon>
        <taxon>Pezizomycotina</taxon>
        <taxon>Eurotiomycetes</taxon>
        <taxon>Eurotiomycetidae</taxon>
        <taxon>Eurotiales</taxon>
        <taxon>Aspergillaceae</taxon>
        <taxon>Penicillium</taxon>
    </lineage>
</organism>
<dbReference type="PROSITE" id="PS50014">
    <property type="entry name" value="BROMODOMAIN_2"/>
    <property type="match status" value="1"/>
</dbReference>
<reference evidence="9" key="2">
    <citation type="journal article" date="2023" name="IMA Fungus">
        <title>Comparative genomic study of the Penicillium genus elucidates a diverse pangenome and 15 lateral gene transfer events.</title>
        <authorList>
            <person name="Petersen C."/>
            <person name="Sorensen T."/>
            <person name="Nielsen M.R."/>
            <person name="Sondergaard T.E."/>
            <person name="Sorensen J.L."/>
            <person name="Fitzpatrick D.A."/>
            <person name="Frisvad J.C."/>
            <person name="Nielsen K.L."/>
        </authorList>
    </citation>
    <scope>NUCLEOTIDE SEQUENCE</scope>
    <source>
        <strain evidence="9">IBT 17660</strain>
    </source>
</reference>
<dbReference type="PROSITE" id="PS51186">
    <property type="entry name" value="GNAT"/>
    <property type="match status" value="1"/>
</dbReference>
<dbReference type="GO" id="GO:0005634">
    <property type="term" value="C:nucleus"/>
    <property type="evidence" value="ECO:0007669"/>
    <property type="project" value="UniProtKB-SubCell"/>
</dbReference>
<comment type="subcellular location">
    <subcellularLocation>
        <location evidence="1">Nucleus</location>
    </subcellularLocation>
</comment>
<sequence>MDKVESQADNELNLAAKRTACEEQNIAPNAKRAKHFHDGLTEADGKAPAITRRVPFPEKPAVVEERNGEIEFRVVNNDGSRESTIILTGLKCLFQRQLPEMPKEYIARLVYDRAHLSIAIVKMPLEVIGGISFREFRDRKFAEIVFCAISSDQQVKGYGAHLMAHLKDYIRATSPVMHFLTYADNHAIGYFKKQGFTKEITLDNSIWMGCIKDYEGGTLMQCSMLARIRYLEAGRMLLKQKASVLAKIRTLSKSHIVHLPPQQWANASDGVVVPIDPLSIPAIRETGWSPDMDELAREACHGSPWPFLNPVNKDEVPGYYDVIVSPMDLSTIEERLENYTTPKDLVRDLKLIFSNCRQYNDATTVYAKCAVKLEKYMWKLIEEIPEWSYLLEG</sequence>
<dbReference type="OrthoDB" id="1937912at2759"/>
<dbReference type="InterPro" id="IPR000182">
    <property type="entry name" value="GNAT_dom"/>
</dbReference>
<dbReference type="PANTHER" id="PTHR45750">
    <property type="entry name" value="GH11602P"/>
    <property type="match status" value="1"/>
</dbReference>